<dbReference type="Proteomes" id="UP001524460">
    <property type="component" value="Unassembled WGS sequence"/>
</dbReference>
<feature type="transmembrane region" description="Helical" evidence="8">
    <location>
        <begin position="135"/>
        <end position="162"/>
    </location>
</feature>
<feature type="transmembrane region" description="Helical" evidence="8">
    <location>
        <begin position="7"/>
        <end position="36"/>
    </location>
</feature>
<comment type="function">
    <text evidence="7">Part of the tripartite ATP-independent periplasmic (TRAP) transport system.</text>
</comment>
<comment type="caution">
    <text evidence="10">The sequence shown here is derived from an EMBL/GenBank/DDBJ whole genome shotgun (WGS) entry which is preliminary data.</text>
</comment>
<feature type="transmembrane region" description="Helical" evidence="8">
    <location>
        <begin position="96"/>
        <end position="123"/>
    </location>
</feature>
<evidence type="ECO:0000313" key="10">
    <source>
        <dbReference type="EMBL" id="MCQ1060806.1"/>
    </source>
</evidence>
<dbReference type="EMBL" id="JANEYT010000089">
    <property type="protein sequence ID" value="MCQ1060806.1"/>
    <property type="molecule type" value="Genomic_DNA"/>
</dbReference>
<dbReference type="RefSeq" id="WP_255044897.1">
    <property type="nucleotide sequence ID" value="NZ_JANEYT010000089.1"/>
</dbReference>
<evidence type="ECO:0000313" key="11">
    <source>
        <dbReference type="Proteomes" id="UP001524460"/>
    </source>
</evidence>
<evidence type="ECO:0000256" key="1">
    <source>
        <dbReference type="ARBA" id="ARBA00004429"/>
    </source>
</evidence>
<comment type="subcellular location">
    <subcellularLocation>
        <location evidence="1 7">Cell inner membrane</location>
        <topology evidence="1 7">Multi-pass membrane protein</topology>
    </subcellularLocation>
</comment>
<organism evidence="10 11">
    <name type="scientific">Photobacterium pectinilyticum</name>
    <dbReference type="NCBI Taxonomy" id="2906793"/>
    <lineage>
        <taxon>Bacteria</taxon>
        <taxon>Pseudomonadati</taxon>
        <taxon>Pseudomonadota</taxon>
        <taxon>Gammaproteobacteria</taxon>
        <taxon>Vibrionales</taxon>
        <taxon>Vibrionaceae</taxon>
        <taxon>Photobacterium</taxon>
    </lineage>
</organism>
<evidence type="ECO:0000256" key="4">
    <source>
        <dbReference type="ARBA" id="ARBA00022692"/>
    </source>
</evidence>
<evidence type="ECO:0000256" key="3">
    <source>
        <dbReference type="ARBA" id="ARBA00022519"/>
    </source>
</evidence>
<keyword evidence="4 8" id="KW-0812">Transmembrane</keyword>
<keyword evidence="3 7" id="KW-0997">Cell inner membrane</keyword>
<keyword evidence="11" id="KW-1185">Reference proteome</keyword>
<dbReference type="PANTHER" id="PTHR33362">
    <property type="entry name" value="SIALIC ACID TRAP TRANSPORTER PERMEASE PROTEIN SIAT-RELATED"/>
    <property type="match status" value="1"/>
</dbReference>
<keyword evidence="7" id="KW-0813">Transport</keyword>
<evidence type="ECO:0000256" key="2">
    <source>
        <dbReference type="ARBA" id="ARBA00022475"/>
    </source>
</evidence>
<evidence type="ECO:0000256" key="7">
    <source>
        <dbReference type="RuleBase" id="RU369079"/>
    </source>
</evidence>
<name>A0ABT1NAU4_9GAMM</name>
<evidence type="ECO:0000256" key="8">
    <source>
        <dbReference type="SAM" id="Phobius"/>
    </source>
</evidence>
<dbReference type="InterPro" id="IPR004681">
    <property type="entry name" value="TRAP_DctM"/>
</dbReference>
<gene>
    <name evidence="10" type="ORF">NHN17_22440</name>
</gene>
<evidence type="ECO:0000256" key="6">
    <source>
        <dbReference type="ARBA" id="ARBA00023136"/>
    </source>
</evidence>
<keyword evidence="6 8" id="KW-0472">Membrane</keyword>
<proteinExistence type="predicted"/>
<accession>A0ABT1NAU4</accession>
<feature type="transmembrane region" description="Helical" evidence="8">
    <location>
        <begin position="225"/>
        <end position="248"/>
    </location>
</feature>
<dbReference type="Pfam" id="PF06808">
    <property type="entry name" value="DctM"/>
    <property type="match status" value="1"/>
</dbReference>
<feature type="transmembrane region" description="Helical" evidence="8">
    <location>
        <begin position="169"/>
        <end position="191"/>
    </location>
</feature>
<protein>
    <submittedName>
        <fullName evidence="10">TRAP transporter large permease</fullName>
    </submittedName>
</protein>
<keyword evidence="5 8" id="KW-1133">Transmembrane helix</keyword>
<feature type="domain" description="TRAP C4-dicarboxylate transport system permease DctM subunit" evidence="9">
    <location>
        <begin position="9"/>
        <end position="277"/>
    </location>
</feature>
<keyword evidence="2" id="KW-1003">Cell membrane</keyword>
<evidence type="ECO:0000256" key="5">
    <source>
        <dbReference type="ARBA" id="ARBA00022989"/>
    </source>
</evidence>
<dbReference type="InterPro" id="IPR010656">
    <property type="entry name" value="DctM"/>
</dbReference>
<dbReference type="PANTHER" id="PTHR33362:SF3">
    <property type="entry name" value="SIALIC ACID TRAP TRANSPORTER PERMEASE PROTEIN SIAT"/>
    <property type="match status" value="1"/>
</dbReference>
<reference evidence="10 11" key="1">
    <citation type="submission" date="2022-07" db="EMBL/GenBank/DDBJ databases">
        <title>Photobacterium pectinilyticum sp. nov., a marine bacterium isolated from surface seawater of Qingdao offshore.</title>
        <authorList>
            <person name="Wang X."/>
        </authorList>
    </citation>
    <scope>NUCLEOTIDE SEQUENCE [LARGE SCALE GENOMIC DNA]</scope>
    <source>
        <strain evidence="10 11">ZSDE20</strain>
    </source>
</reference>
<evidence type="ECO:0000259" key="9">
    <source>
        <dbReference type="Pfam" id="PF06808"/>
    </source>
</evidence>
<sequence>MSDISIVLLAFVILTLIGIPIFATVGIATALAIWLIDLPFTLLSQVGYTALEPFPLLTIPLFIFAGRLMEVSGISERMIDVAKVMIGNYRGGMGMVSILACTLFAALSGSGPATTAAIGSITIPAMKKEGYSSRFAAAVVASAGALGSVIPPSNLLIVYGLVSATSIPMLFMAGLIPGMVIVFFLLAVSYVTARKNNWGMISEKFNWKCFFNVFWEGKWALGTPIIILGGIYGGVFTPTEAAGVAVLYSLIVGKYIYKGLTAANILASLKFTALISGLLWRC</sequence>
<feature type="transmembrane region" description="Helical" evidence="8">
    <location>
        <begin position="260"/>
        <end position="280"/>
    </location>
</feature>